<dbReference type="InterPro" id="IPR004217">
    <property type="entry name" value="Tim10-like"/>
</dbReference>
<keyword evidence="1" id="KW-0999">Mitochondrion inner membrane</keyword>
<comment type="domain">
    <text evidence="1">The twin CX3C motif contains 4 conserved Cys residues that form 2 disulfide bonds in the mitochondrial intermembrane space.</text>
</comment>
<organism evidence="3 4">
    <name type="scientific">Trichinella nativa</name>
    <dbReference type="NCBI Taxonomy" id="6335"/>
    <lineage>
        <taxon>Eukaryota</taxon>
        <taxon>Metazoa</taxon>
        <taxon>Ecdysozoa</taxon>
        <taxon>Nematoda</taxon>
        <taxon>Enoplea</taxon>
        <taxon>Dorylaimia</taxon>
        <taxon>Trichinellida</taxon>
        <taxon>Trichinellidae</taxon>
        <taxon>Trichinella</taxon>
    </lineage>
</organism>
<comment type="similarity">
    <text evidence="1">Belongs to the small Tim family.</text>
</comment>
<reference evidence="3 4" key="1">
    <citation type="submission" date="2015-05" db="EMBL/GenBank/DDBJ databases">
        <title>Evolution of Trichinella species and genotypes.</title>
        <authorList>
            <person name="Korhonen P.K."/>
            <person name="Edoardo P."/>
            <person name="Giuseppe L.R."/>
            <person name="Gasser R.B."/>
        </authorList>
    </citation>
    <scope>NUCLEOTIDE SEQUENCE [LARGE SCALE GENOMIC DNA]</scope>
    <source>
        <strain evidence="3">ISS10</strain>
    </source>
</reference>
<evidence type="ECO:0000256" key="1">
    <source>
        <dbReference type="RuleBase" id="RU367043"/>
    </source>
</evidence>
<dbReference type="InterPro" id="IPR035427">
    <property type="entry name" value="Tim10-like_dom_sf"/>
</dbReference>
<comment type="function">
    <text evidence="1">Mitochondrial intermembrane chaperone that participates in the import and insertion of some multi-pass transmembrane proteins into the mitochondrial inner membrane. Also required for the transfer of beta-barrel precursors from the TOM complex to the sorting and assembly machinery (SAM complex) of the outer membrane. Acts as a chaperone-like protein that protects the hydrophobic precursors from aggregation and guide them through the mitochondrial intermembrane space.</text>
</comment>
<dbReference type="SUPFAM" id="SSF144122">
    <property type="entry name" value="Tim10-like"/>
    <property type="match status" value="1"/>
</dbReference>
<keyword evidence="1" id="KW-0496">Mitochondrion</keyword>
<dbReference type="Pfam" id="PF02953">
    <property type="entry name" value="zf-Tim10_DDP"/>
    <property type="match status" value="1"/>
</dbReference>
<dbReference type="Gene3D" id="1.10.287.810">
    <property type="entry name" value="Mitochondrial import inner membrane translocase subunit tim13 like domains"/>
    <property type="match status" value="1"/>
</dbReference>
<dbReference type="GO" id="GO:0015031">
    <property type="term" value="P:protein transport"/>
    <property type="evidence" value="ECO:0007669"/>
    <property type="project" value="UniProtKB-KW"/>
</dbReference>
<dbReference type="EMBL" id="JYDW01000345">
    <property type="protein sequence ID" value="KRZ48986.1"/>
    <property type="molecule type" value="Genomic_DNA"/>
</dbReference>
<dbReference type="OrthoDB" id="7813104at2759"/>
<feature type="domain" description="Tim10-like" evidence="2">
    <location>
        <begin position="81"/>
        <end position="140"/>
    </location>
</feature>
<evidence type="ECO:0000313" key="4">
    <source>
        <dbReference type="Proteomes" id="UP000054721"/>
    </source>
</evidence>
<comment type="caution">
    <text evidence="3">The sequence shown here is derived from an EMBL/GenBank/DDBJ whole genome shotgun (WGS) entry which is preliminary data.</text>
</comment>
<evidence type="ECO:0000259" key="2">
    <source>
        <dbReference type="Pfam" id="PF02953"/>
    </source>
</evidence>
<dbReference type="GO" id="GO:0005743">
    <property type="term" value="C:mitochondrial inner membrane"/>
    <property type="evidence" value="ECO:0007669"/>
    <property type="project" value="UniProtKB-SubCell"/>
</dbReference>
<keyword evidence="4" id="KW-1185">Reference proteome</keyword>
<keyword evidence="1" id="KW-0143">Chaperone</keyword>
<dbReference type="AlphaFoldDB" id="A0A0V1KP13"/>
<name>A0A0V1KP13_9BILA</name>
<comment type="subunit">
    <text evidence="1">Heterohexamer.</text>
</comment>
<dbReference type="Proteomes" id="UP000054721">
    <property type="component" value="Unassembled WGS sequence"/>
</dbReference>
<evidence type="ECO:0000313" key="3">
    <source>
        <dbReference type="EMBL" id="KRZ48986.1"/>
    </source>
</evidence>
<keyword evidence="1" id="KW-0813">Transport</keyword>
<proteinExistence type="inferred from homology"/>
<comment type="subcellular location">
    <subcellularLocation>
        <location evidence="1">Mitochondrion inner membrane</location>
        <topology evidence="1">Peripheral membrane protein</topology>
        <orientation evidence="1">Intermembrane side</orientation>
    </subcellularLocation>
</comment>
<accession>A0A0V1KP13</accession>
<gene>
    <name evidence="3" type="primary">Tim13</name>
    <name evidence="3" type="ORF">T02_9744</name>
</gene>
<keyword evidence="1" id="KW-0472">Membrane</keyword>
<keyword evidence="1" id="KW-0811">Translocation</keyword>
<keyword evidence="1" id="KW-0653">Protein transport</keyword>
<dbReference type="STRING" id="6335.A0A0V1KP13"/>
<keyword evidence="1" id="KW-1015">Disulfide bond</keyword>
<sequence length="147" mass="16876">MQQRLQISSEQLHSLLKVLLFAKILFNNDNIPIFKISSTFSPINLALIISIVVKFAKFPMDDDDVDLTNMTSTQREEVIQRVRQQMALANVQELLQSISEKCLKACIKKPGKTLESSQQKCLYHCVDRYLETTNLVAVTYRNRLEQG</sequence>
<protein>
    <recommendedName>
        <fullName evidence="1">Mitochondrial import inner membrane translocase subunit</fullName>
    </recommendedName>
</protein>